<dbReference type="Proteomes" id="UP000515561">
    <property type="component" value="Chromosome"/>
</dbReference>
<dbReference type="Gene3D" id="1.10.8.60">
    <property type="match status" value="1"/>
</dbReference>
<dbReference type="Gene3D" id="3.40.50.300">
    <property type="entry name" value="P-loop containing nucleotide triphosphate hydrolases"/>
    <property type="match status" value="1"/>
</dbReference>
<accession>A0A6S6QXV5</accession>
<evidence type="ECO:0000256" key="3">
    <source>
        <dbReference type="ARBA" id="ARBA00022840"/>
    </source>
</evidence>
<protein>
    <submittedName>
        <fullName evidence="4">Uncharacterized protein</fullName>
    </submittedName>
</protein>
<organism evidence="4 5">
    <name type="scientific">Anaerocolumna cellulosilytica</name>
    <dbReference type="NCBI Taxonomy" id="433286"/>
    <lineage>
        <taxon>Bacteria</taxon>
        <taxon>Bacillati</taxon>
        <taxon>Bacillota</taxon>
        <taxon>Clostridia</taxon>
        <taxon>Lachnospirales</taxon>
        <taxon>Lachnospiraceae</taxon>
        <taxon>Anaerocolumna</taxon>
    </lineage>
</organism>
<sequence length="547" mass="62205">MSRISQKAKLLYIGRENYKTLAGYCEQLLEEGYWDNPQRVLKRNIDDMLSMYVQAVLIQLGLYCGCFSTEEINFILEISGMDSFGIMDEKCVQADIFMLTEKVMKAPPILLQLCGLRDTQKSSCMAGCFFDALLNILLSMAEINNRRDRKLTSFIMGYFMQVSAFLNTRELDYCIDERYVFRKISCENLEGSTQVLRIPGMDFEAYKERYIFHRSSFIKGQEKGLNQSEETGYPNRLQEEAGKRELADSDFHKKAGKEQQMSAPVETLPFEEKQDVLNKLLAELNTLIGLENVKEEIKSLINLIKVRKLREEYNMPLTNISYHMVYTGNPGTGKTTVARLVAKIYKELGILSEGNLVETDRSGLVAGYVGQTALKVKEVVEEAIGGVLFIDEAYALASGIGTSDFGGEAIDTLVKLMEDNRDNLVVIVAGYREEMNEFLKSNTGLISRFNRFIDFKDYTVEELLLILKTMAKSAGLTMEPEAVNIVKEKLLLLEEDKKKMFGNGRGIRNIFEKIMVNQANRLMTNEKPTKEQLTVIAVQDTDFDINY</sequence>
<dbReference type="SMART" id="SM00382">
    <property type="entry name" value="AAA"/>
    <property type="match status" value="1"/>
</dbReference>
<dbReference type="EMBL" id="AP023367">
    <property type="protein sequence ID" value="BCJ95474.1"/>
    <property type="molecule type" value="Genomic_DNA"/>
</dbReference>
<reference evidence="4 5" key="1">
    <citation type="journal article" date="2016" name="Int. J. Syst. Evol. Microbiol.">
        <title>Descriptions of Anaerotaenia torta gen. nov., sp. nov. and Anaerocolumna cellulosilytica gen. nov., sp. nov. isolated from a methanogenic reactor of cattle waste.</title>
        <authorList>
            <person name="Uek A."/>
            <person name="Ohtaki Y."/>
            <person name="Kaku N."/>
            <person name="Ueki K."/>
        </authorList>
    </citation>
    <scope>NUCLEOTIDE SEQUENCE [LARGE SCALE GENOMIC DNA]</scope>
    <source>
        <strain evidence="4 5">SN021</strain>
    </source>
</reference>
<evidence type="ECO:0000313" key="4">
    <source>
        <dbReference type="EMBL" id="BCJ95474.1"/>
    </source>
</evidence>
<dbReference type="KEGG" id="acel:acsn021_30430"/>
<evidence type="ECO:0000256" key="1">
    <source>
        <dbReference type="ARBA" id="ARBA00010378"/>
    </source>
</evidence>
<keyword evidence="3" id="KW-0067">ATP-binding</keyword>
<dbReference type="PANTHER" id="PTHR43392">
    <property type="entry name" value="AAA-TYPE ATPASE FAMILY PROTEIN / ANKYRIN REPEAT FAMILY PROTEIN"/>
    <property type="match status" value="1"/>
</dbReference>
<dbReference type="GO" id="GO:0016887">
    <property type="term" value="F:ATP hydrolysis activity"/>
    <property type="evidence" value="ECO:0007669"/>
    <property type="project" value="InterPro"/>
</dbReference>
<comment type="similarity">
    <text evidence="1">Belongs to the CbxX/CfxQ family.</text>
</comment>
<dbReference type="InterPro" id="IPR000641">
    <property type="entry name" value="CbxX/CfxQ"/>
</dbReference>
<proteinExistence type="inferred from homology"/>
<name>A0A6S6QXV5_9FIRM</name>
<dbReference type="RefSeq" id="WP_243167954.1">
    <property type="nucleotide sequence ID" value="NZ_AP023367.1"/>
</dbReference>
<keyword evidence="2" id="KW-0547">Nucleotide-binding</keyword>
<dbReference type="GO" id="GO:0005524">
    <property type="term" value="F:ATP binding"/>
    <property type="evidence" value="ECO:0007669"/>
    <property type="project" value="UniProtKB-KW"/>
</dbReference>
<dbReference type="InterPro" id="IPR041627">
    <property type="entry name" value="AAA_lid_6"/>
</dbReference>
<dbReference type="PRINTS" id="PR00819">
    <property type="entry name" value="CBXCFQXSUPER"/>
</dbReference>
<dbReference type="Pfam" id="PF17866">
    <property type="entry name" value="AAA_lid_6"/>
    <property type="match status" value="1"/>
</dbReference>
<dbReference type="InterPro" id="IPR050773">
    <property type="entry name" value="CbxX/CfxQ_RuBisCO_ESX"/>
</dbReference>
<keyword evidence="5" id="KW-1185">Reference proteome</keyword>
<dbReference type="AlphaFoldDB" id="A0A6S6QXV5"/>
<dbReference type="Pfam" id="PF00004">
    <property type="entry name" value="AAA"/>
    <property type="match status" value="1"/>
</dbReference>
<dbReference type="PANTHER" id="PTHR43392:SF2">
    <property type="entry name" value="AAA-TYPE ATPASE FAMILY PROTEIN _ ANKYRIN REPEAT FAMILY PROTEIN"/>
    <property type="match status" value="1"/>
</dbReference>
<dbReference type="InterPro" id="IPR003593">
    <property type="entry name" value="AAA+_ATPase"/>
</dbReference>
<dbReference type="InterPro" id="IPR027417">
    <property type="entry name" value="P-loop_NTPase"/>
</dbReference>
<dbReference type="SUPFAM" id="SSF52540">
    <property type="entry name" value="P-loop containing nucleoside triphosphate hydrolases"/>
    <property type="match status" value="1"/>
</dbReference>
<gene>
    <name evidence="4" type="ORF">acsn021_30430</name>
</gene>
<dbReference type="InterPro" id="IPR003959">
    <property type="entry name" value="ATPase_AAA_core"/>
</dbReference>
<dbReference type="FunFam" id="3.40.50.300:FF:000216">
    <property type="entry name" value="Type VII secretion ATPase EccA"/>
    <property type="match status" value="1"/>
</dbReference>
<evidence type="ECO:0000313" key="5">
    <source>
        <dbReference type="Proteomes" id="UP000515561"/>
    </source>
</evidence>
<evidence type="ECO:0000256" key="2">
    <source>
        <dbReference type="ARBA" id="ARBA00022741"/>
    </source>
</evidence>